<evidence type="ECO:0000313" key="1">
    <source>
        <dbReference type="EMBL" id="PXW83601.1"/>
    </source>
</evidence>
<keyword evidence="2" id="KW-1185">Reference proteome</keyword>
<proteinExistence type="predicted"/>
<protein>
    <submittedName>
        <fullName evidence="1">Uncharacterized protein</fullName>
    </submittedName>
</protein>
<reference evidence="1 2" key="1">
    <citation type="submission" date="2018-05" db="EMBL/GenBank/DDBJ databases">
        <title>Genomic Encyclopedia of Type Strains, Phase IV (KMG-IV): sequencing the most valuable type-strain genomes for metagenomic binning, comparative biology and taxonomic classification.</title>
        <authorList>
            <person name="Goeker M."/>
        </authorList>
    </citation>
    <scope>NUCLEOTIDE SEQUENCE [LARGE SCALE GENOMIC DNA]</scope>
    <source>
        <strain evidence="1 2">DSM 28556</strain>
    </source>
</reference>
<dbReference type="AlphaFoldDB" id="A0A2V3VRX6"/>
<dbReference type="EMBL" id="QJJQ01000015">
    <property type="protein sequence ID" value="PXW83601.1"/>
    <property type="molecule type" value="Genomic_DNA"/>
</dbReference>
<comment type="caution">
    <text evidence="1">The sequence shown here is derived from an EMBL/GenBank/DDBJ whole genome shotgun (WGS) entry which is preliminary data.</text>
</comment>
<evidence type="ECO:0000313" key="2">
    <source>
        <dbReference type="Proteomes" id="UP000247978"/>
    </source>
</evidence>
<dbReference type="Proteomes" id="UP000247978">
    <property type="component" value="Unassembled WGS sequence"/>
</dbReference>
<name>A0A2V3VRX6_9BACI</name>
<organism evidence="1 2">
    <name type="scientific">Pseudogracilibacillus auburnensis</name>
    <dbReference type="NCBI Taxonomy" id="1494959"/>
    <lineage>
        <taxon>Bacteria</taxon>
        <taxon>Bacillati</taxon>
        <taxon>Bacillota</taxon>
        <taxon>Bacilli</taxon>
        <taxon>Bacillales</taxon>
        <taxon>Bacillaceae</taxon>
        <taxon>Pseudogracilibacillus</taxon>
    </lineage>
</organism>
<sequence>MYSKRVDIPLPKIVVYLQAEKSKGGDVNG</sequence>
<accession>A0A2V3VRX6</accession>
<gene>
    <name evidence="1" type="ORF">DFR56_11574</name>
</gene>